<evidence type="ECO:0000256" key="2">
    <source>
        <dbReference type="SAM" id="Phobius"/>
    </source>
</evidence>
<dbReference type="Gene3D" id="3.30.10.20">
    <property type="match status" value="3"/>
</dbReference>
<proteinExistence type="predicted"/>
<protein>
    <submittedName>
        <fullName evidence="4">PASTA domain-containing protein</fullName>
    </submittedName>
</protein>
<evidence type="ECO:0000313" key="4">
    <source>
        <dbReference type="EMBL" id="MBF5027245.1"/>
    </source>
</evidence>
<feature type="region of interest" description="Disordered" evidence="1">
    <location>
        <begin position="273"/>
        <end position="341"/>
    </location>
</feature>
<dbReference type="RefSeq" id="WP_194739175.1">
    <property type="nucleotide sequence ID" value="NZ_JADKYY010000005.1"/>
</dbReference>
<keyword evidence="2" id="KW-0472">Membrane</keyword>
<keyword evidence="2" id="KW-1133">Transmembrane helix</keyword>
<dbReference type="PROSITE" id="PS51178">
    <property type="entry name" value="PASTA"/>
    <property type="match status" value="2"/>
</dbReference>
<feature type="domain" description="PASTA" evidence="3">
    <location>
        <begin position="39"/>
        <end position="105"/>
    </location>
</feature>
<evidence type="ECO:0000313" key="5">
    <source>
        <dbReference type="Proteomes" id="UP000694480"/>
    </source>
</evidence>
<feature type="domain" description="PASTA" evidence="3">
    <location>
        <begin position="179"/>
        <end position="246"/>
    </location>
</feature>
<comment type="caution">
    <text evidence="4">The sequence shown here is derived from an EMBL/GenBank/DDBJ whole genome shotgun (WGS) entry which is preliminary data.</text>
</comment>
<dbReference type="SMART" id="SM00740">
    <property type="entry name" value="PASTA"/>
    <property type="match status" value="3"/>
</dbReference>
<evidence type="ECO:0000256" key="1">
    <source>
        <dbReference type="SAM" id="MobiDB-lite"/>
    </source>
</evidence>
<feature type="transmembrane region" description="Helical" evidence="2">
    <location>
        <begin position="6"/>
        <end position="29"/>
    </location>
</feature>
<dbReference type="CDD" id="cd06577">
    <property type="entry name" value="PASTA_pknB"/>
    <property type="match status" value="3"/>
</dbReference>
<accession>A0A931E5V4</accession>
<reference evidence="4" key="1">
    <citation type="submission" date="2020-11" db="EMBL/GenBank/DDBJ databases">
        <title>Genome seq and assembly of Planobacterium sp.</title>
        <authorList>
            <person name="Chhetri G."/>
        </authorList>
    </citation>
    <scope>NUCLEOTIDE SEQUENCE</scope>
    <source>
        <strain evidence="4">GCR5</strain>
    </source>
</reference>
<evidence type="ECO:0000259" key="3">
    <source>
        <dbReference type="PROSITE" id="PS51178"/>
    </source>
</evidence>
<dbReference type="EMBL" id="JADKYY010000005">
    <property type="protein sequence ID" value="MBF5027245.1"/>
    <property type="molecule type" value="Genomic_DNA"/>
</dbReference>
<keyword evidence="2" id="KW-0812">Transmembrane</keyword>
<organism evidence="4 5">
    <name type="scientific">Planobacterium oryzisoli</name>
    <dbReference type="NCBI Taxonomy" id="2771435"/>
    <lineage>
        <taxon>Bacteria</taxon>
        <taxon>Pseudomonadati</taxon>
        <taxon>Bacteroidota</taxon>
        <taxon>Flavobacteriia</taxon>
        <taxon>Flavobacteriales</taxon>
        <taxon>Weeksellaceae</taxon>
        <taxon>Chryseobacterium group</taxon>
        <taxon>Chryseobacterium</taxon>
    </lineage>
</organism>
<dbReference type="Proteomes" id="UP000694480">
    <property type="component" value="Unassembled WGS sequence"/>
</dbReference>
<feature type="compositionally biased region" description="Basic and acidic residues" evidence="1">
    <location>
        <begin position="327"/>
        <end position="341"/>
    </location>
</feature>
<dbReference type="InterPro" id="IPR005543">
    <property type="entry name" value="PASTA_dom"/>
</dbReference>
<keyword evidence="5" id="KW-1185">Reference proteome</keyword>
<dbReference type="AlphaFoldDB" id="A0A931E5V4"/>
<gene>
    <name evidence="4" type="ORF">IC612_05480</name>
</gene>
<dbReference type="Pfam" id="PF03793">
    <property type="entry name" value="PASTA"/>
    <property type="match status" value="2"/>
</dbReference>
<sequence>MLKSLFHWKVVVNLLLAAGVFVALVWLTFRWLELHTNHGKEIPVPNVVNMSVHKAIEVLDDQGLAYEVDSFKFDPKFKPFQVLQIYPGAGSRVKGGRAILLKVNPRTYAPVQVPDILDRYKGLAFRQLEAVGLRVGDTIYEPNIQRDAVIRMQLGGTIIKPGAKLPRASTIDLVIGTGPKRNVTVPNLVGLTVQEAKAVITNNLFEIGLVDYEDGKADESDIVYYQDPQGGAIRDQGMQIDLWASKKTPAQLRSKIQQLNKIYRMAEPAYSEPLDITSEPLRVPSPRREPENPPSTQEPVSTTAPAAGSTVKKEEKPTTSKPASEPAKTEEKPKVRKVIVE</sequence>
<name>A0A931E5V4_9FLAO</name>